<dbReference type="EMBL" id="JAEFBJ010000007">
    <property type="protein sequence ID" value="KAG7588595.1"/>
    <property type="molecule type" value="Genomic_DNA"/>
</dbReference>
<feature type="region of interest" description="Disordered" evidence="1">
    <location>
        <begin position="1"/>
        <end position="104"/>
    </location>
</feature>
<proteinExistence type="predicted"/>
<evidence type="ECO:0000313" key="3">
    <source>
        <dbReference type="Proteomes" id="UP000694251"/>
    </source>
</evidence>
<accession>A0A8T2BNZ4</accession>
<dbReference type="Proteomes" id="UP000694251">
    <property type="component" value="Chromosome 7"/>
</dbReference>
<reference evidence="2 3" key="1">
    <citation type="submission" date="2020-12" db="EMBL/GenBank/DDBJ databases">
        <title>Concerted genomic and epigenomic changes stabilize Arabidopsis allopolyploids.</title>
        <authorList>
            <person name="Chen Z."/>
        </authorList>
    </citation>
    <scope>NUCLEOTIDE SEQUENCE [LARGE SCALE GENOMIC DNA]</scope>
    <source>
        <strain evidence="2">As9502</strain>
        <tissue evidence="2">Leaf</tissue>
    </source>
</reference>
<gene>
    <name evidence="2" type="ORF">ISN44_As07g009230</name>
</gene>
<feature type="compositionally biased region" description="Polar residues" evidence="1">
    <location>
        <begin position="10"/>
        <end position="24"/>
    </location>
</feature>
<sequence>MQSPPFPPESGNTQPPLSQSTINVMTPPTSPPPPLPLPPPPTPSPPPPPISKPPPPPRAQASLLHNSREPPRNQPPRRLRPPSPPPPPSRVFKQSEKSGLNTGKQWPFLLSTEDFWLIELLRISALVLG</sequence>
<feature type="compositionally biased region" description="Pro residues" evidence="1">
    <location>
        <begin position="28"/>
        <end position="58"/>
    </location>
</feature>
<protein>
    <submittedName>
        <fullName evidence="2">Uncharacterized protein</fullName>
    </submittedName>
</protein>
<evidence type="ECO:0000256" key="1">
    <source>
        <dbReference type="SAM" id="MobiDB-lite"/>
    </source>
</evidence>
<keyword evidence="3" id="KW-1185">Reference proteome</keyword>
<evidence type="ECO:0000313" key="2">
    <source>
        <dbReference type="EMBL" id="KAG7588595.1"/>
    </source>
</evidence>
<name>A0A8T2BNZ4_ARASU</name>
<dbReference type="AlphaFoldDB" id="A0A8T2BNZ4"/>
<comment type="caution">
    <text evidence="2">The sequence shown here is derived from an EMBL/GenBank/DDBJ whole genome shotgun (WGS) entry which is preliminary data.</text>
</comment>
<organism evidence="2 3">
    <name type="scientific">Arabidopsis suecica</name>
    <name type="common">Swedish thale-cress</name>
    <name type="synonym">Cardaminopsis suecica</name>
    <dbReference type="NCBI Taxonomy" id="45249"/>
    <lineage>
        <taxon>Eukaryota</taxon>
        <taxon>Viridiplantae</taxon>
        <taxon>Streptophyta</taxon>
        <taxon>Embryophyta</taxon>
        <taxon>Tracheophyta</taxon>
        <taxon>Spermatophyta</taxon>
        <taxon>Magnoliopsida</taxon>
        <taxon>eudicotyledons</taxon>
        <taxon>Gunneridae</taxon>
        <taxon>Pentapetalae</taxon>
        <taxon>rosids</taxon>
        <taxon>malvids</taxon>
        <taxon>Brassicales</taxon>
        <taxon>Brassicaceae</taxon>
        <taxon>Camelineae</taxon>
        <taxon>Arabidopsis</taxon>
    </lineage>
</organism>